<accession>A0ABN8S2G4</accession>
<keyword evidence="3" id="KW-1185">Reference proteome</keyword>
<proteinExistence type="predicted"/>
<comment type="caution">
    <text evidence="2">The sequence shown here is derived from an EMBL/GenBank/DDBJ whole genome shotgun (WGS) entry which is preliminary data.</text>
</comment>
<sequence length="128" mass="14120">MTGVKVAQWVVARELHADAGVSESNSHYHMAMKLEKRARWLKGHPDLSNARPPRTEKAISGNKRKAVGRTGAAAQNREGKTELAEFICNRGGKAVDECLAIAQELATAEAKYERSLKTCMQLLHESYS</sequence>
<name>A0ABN8S2G4_9CNID</name>
<dbReference type="Proteomes" id="UP001159427">
    <property type="component" value="Unassembled WGS sequence"/>
</dbReference>
<organism evidence="2 3">
    <name type="scientific">Porites evermanni</name>
    <dbReference type="NCBI Taxonomy" id="104178"/>
    <lineage>
        <taxon>Eukaryota</taxon>
        <taxon>Metazoa</taxon>
        <taxon>Cnidaria</taxon>
        <taxon>Anthozoa</taxon>
        <taxon>Hexacorallia</taxon>
        <taxon>Scleractinia</taxon>
        <taxon>Fungiina</taxon>
        <taxon>Poritidae</taxon>
        <taxon>Porites</taxon>
    </lineage>
</organism>
<feature type="region of interest" description="Disordered" evidence="1">
    <location>
        <begin position="44"/>
        <end position="76"/>
    </location>
</feature>
<gene>
    <name evidence="2" type="ORF">PEVE_00016250</name>
</gene>
<reference evidence="2 3" key="1">
    <citation type="submission" date="2022-05" db="EMBL/GenBank/DDBJ databases">
        <authorList>
            <consortium name="Genoscope - CEA"/>
            <person name="William W."/>
        </authorList>
    </citation>
    <scope>NUCLEOTIDE SEQUENCE [LARGE SCALE GENOMIC DNA]</scope>
</reference>
<dbReference type="EMBL" id="CALNXI010002271">
    <property type="protein sequence ID" value="CAH3185619.1"/>
    <property type="molecule type" value="Genomic_DNA"/>
</dbReference>
<feature type="non-terminal residue" evidence="2">
    <location>
        <position position="128"/>
    </location>
</feature>
<evidence type="ECO:0000313" key="3">
    <source>
        <dbReference type="Proteomes" id="UP001159427"/>
    </source>
</evidence>
<evidence type="ECO:0000313" key="2">
    <source>
        <dbReference type="EMBL" id="CAH3185619.1"/>
    </source>
</evidence>
<evidence type="ECO:0000256" key="1">
    <source>
        <dbReference type="SAM" id="MobiDB-lite"/>
    </source>
</evidence>
<protein>
    <submittedName>
        <fullName evidence="2">Uncharacterized protein</fullName>
    </submittedName>
</protein>